<keyword evidence="11" id="KW-1185">Reference proteome</keyword>
<dbReference type="InterPro" id="IPR058625">
    <property type="entry name" value="MdtA-like_BSH"/>
</dbReference>
<dbReference type="SUPFAM" id="SSF111369">
    <property type="entry name" value="HlyD-like secretion proteins"/>
    <property type="match status" value="1"/>
</dbReference>
<evidence type="ECO:0000256" key="4">
    <source>
        <dbReference type="SAM" id="MobiDB-lite"/>
    </source>
</evidence>
<dbReference type="FunFam" id="1.10.287.470:FF:000002">
    <property type="entry name" value="Efflux RND transporter periplasmic adaptor subunit"/>
    <property type="match status" value="1"/>
</dbReference>
<feature type="domain" description="Multidrug resistance protein MdtA-like C-terminal permuted SH3" evidence="9">
    <location>
        <begin position="307"/>
        <end position="371"/>
    </location>
</feature>
<dbReference type="GO" id="GO:0046677">
    <property type="term" value="P:response to antibiotic"/>
    <property type="evidence" value="ECO:0007669"/>
    <property type="project" value="TreeGrafter"/>
</dbReference>
<feature type="signal peptide" evidence="5">
    <location>
        <begin position="1"/>
        <end position="22"/>
    </location>
</feature>
<evidence type="ECO:0000256" key="1">
    <source>
        <dbReference type="ARBA" id="ARBA00004196"/>
    </source>
</evidence>
<proteinExistence type="inferred from homology"/>
<dbReference type="PROSITE" id="PS51257">
    <property type="entry name" value="PROKAR_LIPOPROTEIN"/>
    <property type="match status" value="1"/>
</dbReference>
<dbReference type="Gene3D" id="2.40.420.20">
    <property type="match status" value="1"/>
</dbReference>
<name>A0A139SK72_9BACT</name>
<evidence type="ECO:0000256" key="5">
    <source>
        <dbReference type="SAM" id="SignalP"/>
    </source>
</evidence>
<reference evidence="10 11" key="1">
    <citation type="submission" date="2016-02" db="EMBL/GenBank/DDBJ databases">
        <authorList>
            <person name="Wen L."/>
            <person name="He K."/>
            <person name="Yang H."/>
        </authorList>
    </citation>
    <scope>NUCLEOTIDE SEQUENCE [LARGE SCALE GENOMIC DNA]</scope>
    <source>
        <strain evidence="10 11">CV41</strain>
    </source>
</reference>
<comment type="similarity">
    <text evidence="2">Belongs to the membrane fusion protein (MFP) (TC 8.A.1) family.</text>
</comment>
<evidence type="ECO:0000313" key="10">
    <source>
        <dbReference type="EMBL" id="KXU34926.1"/>
    </source>
</evidence>
<evidence type="ECO:0000256" key="2">
    <source>
        <dbReference type="ARBA" id="ARBA00009477"/>
    </source>
</evidence>
<dbReference type="RefSeq" id="WP_068712648.1">
    <property type="nucleotide sequence ID" value="NZ_LSZP01000047.1"/>
</dbReference>
<dbReference type="Proteomes" id="UP000071392">
    <property type="component" value="Unassembled WGS sequence"/>
</dbReference>
<dbReference type="Pfam" id="PF25944">
    <property type="entry name" value="Beta-barrel_RND"/>
    <property type="match status" value="1"/>
</dbReference>
<feature type="coiled-coil region" evidence="3">
    <location>
        <begin position="108"/>
        <end position="135"/>
    </location>
</feature>
<evidence type="ECO:0000259" key="9">
    <source>
        <dbReference type="Pfam" id="PF25967"/>
    </source>
</evidence>
<dbReference type="InterPro" id="IPR006143">
    <property type="entry name" value="RND_pump_MFP"/>
</dbReference>
<dbReference type="InterPro" id="IPR058627">
    <property type="entry name" value="MdtA-like_C"/>
</dbReference>
<evidence type="ECO:0000259" key="8">
    <source>
        <dbReference type="Pfam" id="PF25944"/>
    </source>
</evidence>
<keyword evidence="3" id="KW-0175">Coiled coil</keyword>
<feature type="domain" description="Multidrug resistance protein MdtA-like beta-barrel" evidence="8">
    <location>
        <begin position="214"/>
        <end position="304"/>
    </location>
</feature>
<dbReference type="PANTHER" id="PTHR30158:SF3">
    <property type="entry name" value="MULTIDRUG EFFLUX PUMP SUBUNIT ACRA-RELATED"/>
    <property type="match status" value="1"/>
</dbReference>
<organism evidence="10 11">
    <name type="scientific">Cephaloticoccus capnophilus</name>
    <dbReference type="NCBI Taxonomy" id="1548208"/>
    <lineage>
        <taxon>Bacteria</taxon>
        <taxon>Pseudomonadati</taxon>
        <taxon>Verrucomicrobiota</taxon>
        <taxon>Opitutia</taxon>
        <taxon>Opitutales</taxon>
        <taxon>Opitutaceae</taxon>
        <taxon>Cephaloticoccus</taxon>
    </lineage>
</organism>
<dbReference type="FunFam" id="2.40.420.20:FF:000001">
    <property type="entry name" value="Efflux RND transporter periplasmic adaptor subunit"/>
    <property type="match status" value="1"/>
</dbReference>
<dbReference type="GO" id="GO:0022857">
    <property type="term" value="F:transmembrane transporter activity"/>
    <property type="evidence" value="ECO:0007669"/>
    <property type="project" value="InterPro"/>
</dbReference>
<evidence type="ECO:0000256" key="3">
    <source>
        <dbReference type="SAM" id="Coils"/>
    </source>
</evidence>
<dbReference type="Gene3D" id="2.40.30.170">
    <property type="match status" value="1"/>
</dbReference>
<dbReference type="EMBL" id="LSZP01000047">
    <property type="protein sequence ID" value="KXU34926.1"/>
    <property type="molecule type" value="Genomic_DNA"/>
</dbReference>
<sequence length="400" mass="41682">MTKSKPFAALALSTVALSLALAGCGKNGGGAQGGPGGWPTPEANILTIETQPVTLSRELPGRTSAYRIAEVRARITGIVLKRHFTEGADVNAGQLLFEIDPEPYQATLDSARANLARAEASLLSAQAQARRYEDLVGTDAISRQAYDNADADAKARAAEVAAAKAAVRTAEINLGYTRVVAPITGRIGRAEVTEGAYVQQGQATLLATIQQLNPLYVDLSQPAEDALQLKAAVANGSLQKNGASAALTILFNNGESYAERGALEFSDVTVNPTTGTVTLRGTVPNPALDLLPGMFVRARVEEGTKPDAILVPQSVVTRDQRGQATVLVVESGERGDVVGVRVIEATRTVGSDWLVTGGLAPGDRVILDNRQKLRPGAPVKPLLATAPASTAPVAAPESAR</sequence>
<evidence type="ECO:0000259" key="7">
    <source>
        <dbReference type="Pfam" id="PF25917"/>
    </source>
</evidence>
<evidence type="ECO:0000313" key="11">
    <source>
        <dbReference type="Proteomes" id="UP000071392"/>
    </source>
</evidence>
<feature type="region of interest" description="Disordered" evidence="4">
    <location>
        <begin position="378"/>
        <end position="400"/>
    </location>
</feature>
<evidence type="ECO:0000259" key="6">
    <source>
        <dbReference type="Pfam" id="PF25876"/>
    </source>
</evidence>
<dbReference type="Pfam" id="PF25967">
    <property type="entry name" value="RND-MFP_C"/>
    <property type="match status" value="1"/>
</dbReference>
<dbReference type="InterPro" id="IPR058626">
    <property type="entry name" value="MdtA-like_b-barrel"/>
</dbReference>
<feature type="chain" id="PRO_5007299280" evidence="5">
    <location>
        <begin position="23"/>
        <end position="400"/>
    </location>
</feature>
<dbReference type="AlphaFoldDB" id="A0A139SK72"/>
<gene>
    <name evidence="10" type="ORF">AXK12_06385</name>
</gene>
<feature type="compositionally biased region" description="Low complexity" evidence="4">
    <location>
        <begin position="381"/>
        <end position="400"/>
    </location>
</feature>
<feature type="domain" description="Multidrug resistance protein MdtA-like alpha-helical hairpin" evidence="6">
    <location>
        <begin position="107"/>
        <end position="177"/>
    </location>
</feature>
<accession>A0A139SK72</accession>
<dbReference type="STRING" id="1548208.AXK12_06385"/>
<dbReference type="Pfam" id="PF25876">
    <property type="entry name" value="HH_MFP_RND"/>
    <property type="match status" value="1"/>
</dbReference>
<comment type="subcellular location">
    <subcellularLocation>
        <location evidence="1">Cell envelope</location>
    </subcellularLocation>
</comment>
<keyword evidence="5" id="KW-0732">Signal</keyword>
<dbReference type="Gene3D" id="2.40.50.100">
    <property type="match status" value="1"/>
</dbReference>
<dbReference type="Gene3D" id="1.10.287.470">
    <property type="entry name" value="Helix hairpin bin"/>
    <property type="match status" value="1"/>
</dbReference>
<dbReference type="NCBIfam" id="TIGR01730">
    <property type="entry name" value="RND_mfp"/>
    <property type="match status" value="1"/>
</dbReference>
<feature type="domain" description="Multidrug resistance protein MdtA-like barrel-sandwich hybrid" evidence="7">
    <location>
        <begin position="67"/>
        <end position="210"/>
    </location>
</feature>
<dbReference type="GO" id="GO:0005886">
    <property type="term" value="C:plasma membrane"/>
    <property type="evidence" value="ECO:0007669"/>
    <property type="project" value="UniProtKB-SubCell"/>
</dbReference>
<dbReference type="PANTHER" id="PTHR30158">
    <property type="entry name" value="ACRA/E-RELATED COMPONENT OF DRUG EFFLUX TRANSPORTER"/>
    <property type="match status" value="1"/>
</dbReference>
<comment type="caution">
    <text evidence="10">The sequence shown here is derived from an EMBL/GenBank/DDBJ whole genome shotgun (WGS) entry which is preliminary data.</text>
</comment>
<protein>
    <submittedName>
        <fullName evidence="10">Efflux transporter periplasmic adaptor subunit</fullName>
    </submittedName>
</protein>
<dbReference type="InterPro" id="IPR058624">
    <property type="entry name" value="MdtA-like_HH"/>
</dbReference>
<dbReference type="Pfam" id="PF25917">
    <property type="entry name" value="BSH_RND"/>
    <property type="match status" value="1"/>
</dbReference>